<feature type="domain" description="Response regulatory" evidence="8">
    <location>
        <begin position="3"/>
        <end position="120"/>
    </location>
</feature>
<gene>
    <name evidence="9" type="ORF">CLTEP_20820</name>
</gene>
<dbReference type="Proteomes" id="UP000075531">
    <property type="component" value="Unassembled WGS sequence"/>
</dbReference>
<dbReference type="SUPFAM" id="SSF46689">
    <property type="entry name" value="Homeodomain-like"/>
    <property type="match status" value="2"/>
</dbReference>
<evidence type="ECO:0000313" key="9">
    <source>
        <dbReference type="EMBL" id="KYH33985.1"/>
    </source>
</evidence>
<accession>A0A151B245</accession>
<keyword evidence="3" id="KW-0238">DNA-binding</keyword>
<dbReference type="SMART" id="SM00448">
    <property type="entry name" value="REC"/>
    <property type="match status" value="1"/>
</dbReference>
<keyword evidence="4" id="KW-0804">Transcription</keyword>
<dbReference type="InterPro" id="IPR009057">
    <property type="entry name" value="Homeodomain-like_sf"/>
</dbReference>
<dbReference type="RefSeq" id="WP_066826458.1">
    <property type="nucleotide sequence ID" value="NZ_LTBA01000030.1"/>
</dbReference>
<evidence type="ECO:0000256" key="4">
    <source>
        <dbReference type="ARBA" id="ARBA00023163"/>
    </source>
</evidence>
<evidence type="ECO:0000313" key="10">
    <source>
        <dbReference type="Proteomes" id="UP000075531"/>
    </source>
</evidence>
<feature type="modified residue" description="4-aspartylphosphate" evidence="6">
    <location>
        <position position="55"/>
    </location>
</feature>
<dbReference type="CDD" id="cd17536">
    <property type="entry name" value="REC_YesN-like"/>
    <property type="match status" value="1"/>
</dbReference>
<dbReference type="InterPro" id="IPR011006">
    <property type="entry name" value="CheY-like_superfamily"/>
</dbReference>
<dbReference type="PANTHER" id="PTHR43280">
    <property type="entry name" value="ARAC-FAMILY TRANSCRIPTIONAL REGULATOR"/>
    <property type="match status" value="1"/>
</dbReference>
<dbReference type="STRING" id="1121338.CLTEP_20820"/>
<keyword evidence="6" id="KW-0597">Phosphoprotein</keyword>
<dbReference type="PANTHER" id="PTHR43280:SF2">
    <property type="entry name" value="HTH-TYPE TRANSCRIPTIONAL REGULATOR EXSA"/>
    <property type="match status" value="1"/>
</dbReference>
<dbReference type="InterPro" id="IPR001789">
    <property type="entry name" value="Sig_transdc_resp-reg_receiver"/>
</dbReference>
<feature type="domain" description="HTH araC/xylS-type" evidence="7">
    <location>
        <begin position="418"/>
        <end position="514"/>
    </location>
</feature>
<dbReference type="Gene3D" id="1.10.10.60">
    <property type="entry name" value="Homeodomain-like"/>
    <property type="match status" value="2"/>
</dbReference>
<dbReference type="EMBL" id="LTBA01000030">
    <property type="protein sequence ID" value="KYH33985.1"/>
    <property type="molecule type" value="Genomic_DNA"/>
</dbReference>
<protein>
    <recommendedName>
        <fullName evidence="1">Stage 0 sporulation protein A homolog</fullName>
    </recommendedName>
</protein>
<sequence>MLKVMVVDDEYLDREGMKKTIDWASLGCVFSGEAKDGYEGIELAKIIKPNIVITDISMPRINGLEMANKIKEFLPECKFIIITGYDDFEYAKAAVKINAIDFILKPVDENELIDSIKNISYQFERNIKRKHIAREKILLDIMRGKIRGKESIDKIKKEYSIEINDLCIVCIENDYYEKALESDSFDVLFSANEYAKELICERLSQYTYYLVECHDNIFAILISMDNVLYPKSFRDIFIDFQKKFSSVFSTTVTIGVSNVGSIYDIKKVYEESKQALKNKLYSGNNSINYFMDLKKENIVKWSYIISFEKELRIVLKAGDRTKIRNKLDNLYIKFFTSNHISNSIIKQISIDIILIALKTLSEYNISIEEVMGKNFDIYRKIENYKTIKQMHNLVSDIIFNVFRCIKLKNATISENSIDKAIQYINEHYNENISLSDVSKNVYLSESYICRKIKSATGMSFVEYITKLRMEKAIEYLQNPNYKIVDIAKKLGYSDYRYFSRIFKKYTGYSPSDWK</sequence>
<dbReference type="AlphaFoldDB" id="A0A151B245"/>
<name>A0A151B245_9CLOT</name>
<dbReference type="PROSITE" id="PS01124">
    <property type="entry name" value="HTH_ARAC_FAMILY_2"/>
    <property type="match status" value="1"/>
</dbReference>
<evidence type="ECO:0000256" key="3">
    <source>
        <dbReference type="ARBA" id="ARBA00023125"/>
    </source>
</evidence>
<evidence type="ECO:0000259" key="7">
    <source>
        <dbReference type="PROSITE" id="PS01124"/>
    </source>
</evidence>
<comment type="caution">
    <text evidence="9">The sequence shown here is derived from an EMBL/GenBank/DDBJ whole genome shotgun (WGS) entry which is preliminary data.</text>
</comment>
<comment type="function">
    <text evidence="5">May play the central regulatory role in sporulation. It may be an element of the effector pathway responsible for the activation of sporulation genes in response to nutritional stress. Spo0A may act in concert with spo0H (a sigma factor) to control the expression of some genes that are critical to the sporulation process.</text>
</comment>
<dbReference type="GO" id="GO:0003700">
    <property type="term" value="F:DNA-binding transcription factor activity"/>
    <property type="evidence" value="ECO:0007669"/>
    <property type="project" value="InterPro"/>
</dbReference>
<dbReference type="Pfam" id="PF12833">
    <property type="entry name" value="HTH_18"/>
    <property type="match status" value="1"/>
</dbReference>
<evidence type="ECO:0000256" key="6">
    <source>
        <dbReference type="PROSITE-ProRule" id="PRU00169"/>
    </source>
</evidence>
<dbReference type="PATRIC" id="fig|1121338.3.peg.2173"/>
<dbReference type="SMART" id="SM00342">
    <property type="entry name" value="HTH_ARAC"/>
    <property type="match status" value="1"/>
</dbReference>
<reference evidence="9 10" key="1">
    <citation type="submission" date="2016-02" db="EMBL/GenBank/DDBJ databases">
        <title>Genome sequence of Clostridium tepidiprofundi DSM 19306.</title>
        <authorList>
            <person name="Poehlein A."/>
            <person name="Daniel R."/>
        </authorList>
    </citation>
    <scope>NUCLEOTIDE SEQUENCE [LARGE SCALE GENOMIC DNA]</scope>
    <source>
        <strain evidence="9 10">DSM 19306</strain>
    </source>
</reference>
<evidence type="ECO:0000256" key="2">
    <source>
        <dbReference type="ARBA" id="ARBA00023015"/>
    </source>
</evidence>
<evidence type="ECO:0000259" key="8">
    <source>
        <dbReference type="PROSITE" id="PS50110"/>
    </source>
</evidence>
<keyword evidence="10" id="KW-1185">Reference proteome</keyword>
<dbReference type="InterPro" id="IPR018060">
    <property type="entry name" value="HTH_AraC"/>
</dbReference>
<dbReference type="PRINTS" id="PR00032">
    <property type="entry name" value="HTHARAC"/>
</dbReference>
<dbReference type="Pfam" id="PF00072">
    <property type="entry name" value="Response_reg"/>
    <property type="match status" value="1"/>
</dbReference>
<dbReference type="GO" id="GO:0000160">
    <property type="term" value="P:phosphorelay signal transduction system"/>
    <property type="evidence" value="ECO:0007669"/>
    <property type="project" value="InterPro"/>
</dbReference>
<dbReference type="Gene3D" id="3.40.50.2300">
    <property type="match status" value="1"/>
</dbReference>
<proteinExistence type="predicted"/>
<dbReference type="InterPro" id="IPR020449">
    <property type="entry name" value="Tscrpt_reg_AraC-type_HTH"/>
</dbReference>
<dbReference type="PROSITE" id="PS50110">
    <property type="entry name" value="RESPONSE_REGULATORY"/>
    <property type="match status" value="1"/>
</dbReference>
<evidence type="ECO:0000256" key="5">
    <source>
        <dbReference type="ARBA" id="ARBA00024867"/>
    </source>
</evidence>
<dbReference type="SUPFAM" id="SSF52172">
    <property type="entry name" value="CheY-like"/>
    <property type="match status" value="1"/>
</dbReference>
<organism evidence="9 10">
    <name type="scientific">Clostridium tepidiprofundi DSM 19306</name>
    <dbReference type="NCBI Taxonomy" id="1121338"/>
    <lineage>
        <taxon>Bacteria</taxon>
        <taxon>Bacillati</taxon>
        <taxon>Bacillota</taxon>
        <taxon>Clostridia</taxon>
        <taxon>Eubacteriales</taxon>
        <taxon>Clostridiaceae</taxon>
        <taxon>Clostridium</taxon>
    </lineage>
</organism>
<keyword evidence="2" id="KW-0805">Transcription regulation</keyword>
<evidence type="ECO:0000256" key="1">
    <source>
        <dbReference type="ARBA" id="ARBA00018672"/>
    </source>
</evidence>
<dbReference type="GO" id="GO:0043565">
    <property type="term" value="F:sequence-specific DNA binding"/>
    <property type="evidence" value="ECO:0007669"/>
    <property type="project" value="InterPro"/>
</dbReference>